<keyword evidence="3" id="KW-1185">Reference proteome</keyword>
<comment type="caution">
    <text evidence="2">The sequence shown here is derived from an EMBL/GenBank/DDBJ whole genome shotgun (WGS) entry which is preliminary data.</text>
</comment>
<feature type="compositionally biased region" description="Acidic residues" evidence="1">
    <location>
        <begin position="65"/>
        <end position="80"/>
    </location>
</feature>
<evidence type="ECO:0000313" key="3">
    <source>
        <dbReference type="Proteomes" id="UP001175000"/>
    </source>
</evidence>
<accession>A0AA39WCQ5</accession>
<dbReference type="Proteomes" id="UP001175000">
    <property type="component" value="Unassembled WGS sequence"/>
</dbReference>
<sequence>MDIYEFPGSDESDDQREIPDSQAAVKPKKAMRNYLGQRSFEASPKSAPRVQSPRSASPAAGGSGDYDEDPDNSGEEEDEPEKSANSFEDERDYSDDEGGSAEPLVDQEAGRERSRTLGEEAEAFQYGAESDEWEGSSQEGGSRSAASTDGAEDKAEERDDEEEATGSERGGVVGGLNTLSASQRAEFMVVNLDDDFMPDADDEDAVTGQGRQTRAAARQSMRNKSYGEAEMVRLPPGFAGASFARDLEKVPAMERRAGAWMREKRPEIPSLDEIKRMFPRRPLTDHWTATRRALATKSWSKGSERRGSLRVDGCPGLLALYKSCLRFMRCLPQELFSVKYNLKYDIRQNNYGRKVPSQGFCDTLKDLLVHPLWQNKPGRLTVAIQYAIIAETDDRQPWRPPTDAIQGRDSSFMLDLLNASQQEPEEALRELRQRISAGDEARGYTRSAFDYLFEEIERQVEEPPEPRAILPGHTQRYRVWHRHLQIVEKAVNVMTVVGGPANFSVELSSRLINNRRPTKSYPSKKQLKDLRDYEQLLEHEHLLFQRKVCGDPETEVESDDETVALYRVRRGRKRKGKRSALSPPTTRQAKRLKGAAVRMQSVDEVDLSDDALAGDDDPVPADGNEVEVPGTQHPTVSQIVLSGQTPKPTQQTRKVPETQAPTKELDLVASLISQMETWESCTQLTDITEISEPWNTCSRICTRH</sequence>
<gene>
    <name evidence="2" type="ORF">B0T14DRAFT_529335</name>
</gene>
<feature type="compositionally biased region" description="Basic residues" evidence="1">
    <location>
        <begin position="569"/>
        <end position="578"/>
    </location>
</feature>
<reference evidence="2" key="1">
    <citation type="submission" date="2023-06" db="EMBL/GenBank/DDBJ databases">
        <title>Genome-scale phylogeny and comparative genomics of the fungal order Sordariales.</title>
        <authorList>
            <consortium name="Lawrence Berkeley National Laboratory"/>
            <person name="Hensen N."/>
            <person name="Bonometti L."/>
            <person name="Westerberg I."/>
            <person name="Brannstrom I.O."/>
            <person name="Guillou S."/>
            <person name="Cros-Aarteil S."/>
            <person name="Calhoun S."/>
            <person name="Haridas S."/>
            <person name="Kuo A."/>
            <person name="Mondo S."/>
            <person name="Pangilinan J."/>
            <person name="Riley R."/>
            <person name="Labutti K."/>
            <person name="Andreopoulos B."/>
            <person name="Lipzen A."/>
            <person name="Chen C."/>
            <person name="Yanf M."/>
            <person name="Daum C."/>
            <person name="Ng V."/>
            <person name="Clum A."/>
            <person name="Steindorff A."/>
            <person name="Ohm R."/>
            <person name="Martin F."/>
            <person name="Silar P."/>
            <person name="Natvig D."/>
            <person name="Lalanne C."/>
            <person name="Gautier V."/>
            <person name="Ament-Velasquez S.L."/>
            <person name="Kruys A."/>
            <person name="Hutchinson M.I."/>
            <person name="Powell A.J."/>
            <person name="Barry K."/>
            <person name="Miller A.N."/>
            <person name="Grigoriev I.V."/>
            <person name="Debuchy R."/>
            <person name="Gladieux P."/>
            <person name="Thoren M.H."/>
            <person name="Johannesson H."/>
        </authorList>
    </citation>
    <scope>NUCLEOTIDE SEQUENCE</scope>
    <source>
        <strain evidence="2">CBS 606.72</strain>
    </source>
</reference>
<dbReference type="EMBL" id="JAULSU010000007">
    <property type="protein sequence ID" value="KAK0610931.1"/>
    <property type="molecule type" value="Genomic_DNA"/>
</dbReference>
<name>A0AA39WCQ5_9PEZI</name>
<proteinExistence type="predicted"/>
<evidence type="ECO:0000256" key="1">
    <source>
        <dbReference type="SAM" id="MobiDB-lite"/>
    </source>
</evidence>
<protein>
    <submittedName>
        <fullName evidence="2">Uncharacterized protein</fullName>
    </submittedName>
</protein>
<feature type="region of interest" description="Disordered" evidence="1">
    <location>
        <begin position="1"/>
        <end position="175"/>
    </location>
</feature>
<dbReference type="AlphaFoldDB" id="A0AA39WCQ5"/>
<feature type="compositionally biased region" description="Basic and acidic residues" evidence="1">
    <location>
        <begin position="108"/>
        <end position="118"/>
    </location>
</feature>
<evidence type="ECO:0000313" key="2">
    <source>
        <dbReference type="EMBL" id="KAK0610931.1"/>
    </source>
</evidence>
<feature type="compositionally biased region" description="Polar residues" evidence="1">
    <location>
        <begin position="135"/>
        <end position="147"/>
    </location>
</feature>
<feature type="compositionally biased region" description="Acidic residues" evidence="1">
    <location>
        <begin position="87"/>
        <end position="99"/>
    </location>
</feature>
<feature type="region of interest" description="Disordered" evidence="1">
    <location>
        <begin position="569"/>
        <end position="599"/>
    </location>
</feature>
<organism evidence="2 3">
    <name type="scientific">Immersiella caudata</name>
    <dbReference type="NCBI Taxonomy" id="314043"/>
    <lineage>
        <taxon>Eukaryota</taxon>
        <taxon>Fungi</taxon>
        <taxon>Dikarya</taxon>
        <taxon>Ascomycota</taxon>
        <taxon>Pezizomycotina</taxon>
        <taxon>Sordariomycetes</taxon>
        <taxon>Sordariomycetidae</taxon>
        <taxon>Sordariales</taxon>
        <taxon>Lasiosphaeriaceae</taxon>
        <taxon>Immersiella</taxon>
    </lineage>
</organism>